<evidence type="ECO:0000313" key="1">
    <source>
        <dbReference type="EMBL" id="TNN57879.1"/>
    </source>
</evidence>
<reference evidence="1 2" key="1">
    <citation type="submission" date="2019-03" db="EMBL/GenBank/DDBJ databases">
        <title>First draft genome of Liparis tanakae, snailfish: a comprehensive survey of snailfish specific genes.</title>
        <authorList>
            <person name="Kim W."/>
            <person name="Song I."/>
            <person name="Jeong J.-H."/>
            <person name="Kim D."/>
            <person name="Kim S."/>
            <person name="Ryu S."/>
            <person name="Song J.Y."/>
            <person name="Lee S.K."/>
        </authorList>
    </citation>
    <scope>NUCLEOTIDE SEQUENCE [LARGE SCALE GENOMIC DNA]</scope>
    <source>
        <tissue evidence="1">Muscle</tissue>
    </source>
</reference>
<evidence type="ECO:0000313" key="2">
    <source>
        <dbReference type="Proteomes" id="UP000314294"/>
    </source>
</evidence>
<proteinExistence type="predicted"/>
<comment type="caution">
    <text evidence="1">The sequence shown here is derived from an EMBL/GenBank/DDBJ whole genome shotgun (WGS) entry which is preliminary data.</text>
</comment>
<dbReference type="EMBL" id="SRLO01000394">
    <property type="protein sequence ID" value="TNN57879.1"/>
    <property type="molecule type" value="Genomic_DNA"/>
</dbReference>
<keyword evidence="2" id="KW-1185">Reference proteome</keyword>
<sequence>MNKNNNIGNRDRSPYGTCVTGIADTSGGGGGGGVHVFGFARRSLNSFPATVFTSLRAHIGHDVIGSMPLVLQLQLTSGQQKAEGEENVIEDKK</sequence>
<protein>
    <submittedName>
        <fullName evidence="1">Uncharacterized protein</fullName>
    </submittedName>
</protein>
<dbReference type="AlphaFoldDB" id="A0A4Z2GWQ1"/>
<accession>A0A4Z2GWQ1</accession>
<gene>
    <name evidence="1" type="ORF">EYF80_031878</name>
</gene>
<dbReference type="Proteomes" id="UP000314294">
    <property type="component" value="Unassembled WGS sequence"/>
</dbReference>
<name>A0A4Z2GWQ1_9TELE</name>
<organism evidence="1 2">
    <name type="scientific">Liparis tanakae</name>
    <name type="common">Tanaka's snailfish</name>
    <dbReference type="NCBI Taxonomy" id="230148"/>
    <lineage>
        <taxon>Eukaryota</taxon>
        <taxon>Metazoa</taxon>
        <taxon>Chordata</taxon>
        <taxon>Craniata</taxon>
        <taxon>Vertebrata</taxon>
        <taxon>Euteleostomi</taxon>
        <taxon>Actinopterygii</taxon>
        <taxon>Neopterygii</taxon>
        <taxon>Teleostei</taxon>
        <taxon>Neoteleostei</taxon>
        <taxon>Acanthomorphata</taxon>
        <taxon>Eupercaria</taxon>
        <taxon>Perciformes</taxon>
        <taxon>Cottioidei</taxon>
        <taxon>Cottales</taxon>
        <taxon>Liparidae</taxon>
        <taxon>Liparis</taxon>
    </lineage>
</organism>